<comment type="subcellular location">
    <subcellularLocation>
        <location evidence="1">Cell membrane</location>
        <topology evidence="1">Multi-pass membrane protein</topology>
    </subcellularLocation>
</comment>
<dbReference type="Pfam" id="PF00482">
    <property type="entry name" value="T2SSF"/>
    <property type="match status" value="2"/>
</dbReference>
<proteinExistence type="inferred from homology"/>
<gene>
    <name evidence="9" type="ORF">BLITH_1589</name>
</gene>
<keyword evidence="4 7" id="KW-0812">Transmembrane</keyword>
<evidence type="ECO:0000256" key="4">
    <source>
        <dbReference type="ARBA" id="ARBA00022692"/>
    </source>
</evidence>
<evidence type="ECO:0000256" key="6">
    <source>
        <dbReference type="ARBA" id="ARBA00023136"/>
    </source>
</evidence>
<evidence type="ECO:0000256" key="7">
    <source>
        <dbReference type="SAM" id="Phobius"/>
    </source>
</evidence>
<dbReference type="PANTHER" id="PTHR30012">
    <property type="entry name" value="GENERAL SECRETION PATHWAY PROTEIN"/>
    <property type="match status" value="1"/>
</dbReference>
<reference evidence="9 10" key="1">
    <citation type="submission" date="2017-08" db="EMBL/GenBank/DDBJ databases">
        <title>Burning lignite coal seam in the remote Altai Mountains harbors a hydrogen-driven thermophilic microbial community.</title>
        <authorList>
            <person name="Kadnikov V.V."/>
            <person name="Mardanov A.V."/>
            <person name="Ivasenko D."/>
            <person name="Beletsky A.V."/>
            <person name="Karnachuk O.V."/>
            <person name="Ravin N.V."/>
        </authorList>
    </citation>
    <scope>NUCLEOTIDE SEQUENCE [LARGE SCALE GENOMIC DNA]</scope>
    <source>
        <strain evidence="9">AL31</strain>
    </source>
</reference>
<evidence type="ECO:0000259" key="8">
    <source>
        <dbReference type="Pfam" id="PF00482"/>
    </source>
</evidence>
<feature type="transmembrane region" description="Helical" evidence="7">
    <location>
        <begin position="143"/>
        <end position="168"/>
    </location>
</feature>
<evidence type="ECO:0000256" key="1">
    <source>
        <dbReference type="ARBA" id="ARBA00004651"/>
    </source>
</evidence>
<organism evidence="9 10">
    <name type="scientific">Brockia lithotrophica</name>
    <dbReference type="NCBI Taxonomy" id="933949"/>
    <lineage>
        <taxon>Bacteria</taxon>
        <taxon>Bacillati</taxon>
        <taxon>Bacillota</taxon>
        <taxon>Bacilli</taxon>
        <taxon>Bacillales</taxon>
        <taxon>Bacillales Family X. Incertae Sedis</taxon>
        <taxon>Brockia</taxon>
    </lineage>
</organism>
<feature type="domain" description="Type II secretion system protein GspF" evidence="8">
    <location>
        <begin position="7"/>
        <end position="124"/>
    </location>
</feature>
<dbReference type="InterPro" id="IPR042094">
    <property type="entry name" value="T2SS_GspF_sf"/>
</dbReference>
<feature type="transmembrane region" description="Helical" evidence="7">
    <location>
        <begin position="299"/>
        <end position="318"/>
    </location>
</feature>
<evidence type="ECO:0000256" key="2">
    <source>
        <dbReference type="ARBA" id="ARBA00005745"/>
    </source>
</evidence>
<evidence type="ECO:0000256" key="3">
    <source>
        <dbReference type="ARBA" id="ARBA00022475"/>
    </source>
</evidence>
<dbReference type="GO" id="GO:0005886">
    <property type="term" value="C:plasma membrane"/>
    <property type="evidence" value="ECO:0007669"/>
    <property type="project" value="UniProtKB-SubCell"/>
</dbReference>
<dbReference type="AlphaFoldDB" id="A0A2T5G5P8"/>
<name>A0A2T5G5P8_9BACL</name>
<dbReference type="InterPro" id="IPR018076">
    <property type="entry name" value="T2SS_GspF_dom"/>
</dbReference>
<sequence length="327" mass="35131">MRRVAWQLAKLLEAGIPISEALEAVRAEESPRKSDALGRVLSLLETGVPLAEALAAVGWSKEVVSFVAVAERTGNYADALRRLAERLGRRIALQRKLAGQLAYPAFLFAVVLLFAVLAHAYLVPRIAGFADAVGQKDLTEARLHAFDVSLLILLVAGAFIAALAAIAFRAGDPRLLSFAVRLPSVGPVLRATATVRSLEPLAALLEAGYDVDRALGKLVELSPPPYAAALYLHVRARLREGDRLSDALDQIPWLDGRWRIYVGLGERTGELSYALTAYAAFLEEDLEERLGRIAASAQPLALVLAAAFAASLLLRILLPLTAALASF</sequence>
<comment type="similarity">
    <text evidence="2">Belongs to the GSP F family.</text>
</comment>
<keyword evidence="5 7" id="KW-1133">Transmembrane helix</keyword>
<evidence type="ECO:0000256" key="5">
    <source>
        <dbReference type="ARBA" id="ARBA00022989"/>
    </source>
</evidence>
<dbReference type="PANTHER" id="PTHR30012:SF0">
    <property type="entry name" value="TYPE II SECRETION SYSTEM PROTEIN F-RELATED"/>
    <property type="match status" value="1"/>
</dbReference>
<feature type="domain" description="Type II secretion system protein GspF" evidence="8">
    <location>
        <begin position="201"/>
        <end position="319"/>
    </location>
</feature>
<comment type="caution">
    <text evidence="9">The sequence shown here is derived from an EMBL/GenBank/DDBJ whole genome shotgun (WGS) entry which is preliminary data.</text>
</comment>
<feature type="transmembrane region" description="Helical" evidence="7">
    <location>
        <begin position="101"/>
        <end position="123"/>
    </location>
</feature>
<evidence type="ECO:0000313" key="9">
    <source>
        <dbReference type="EMBL" id="PTQ51512.1"/>
    </source>
</evidence>
<protein>
    <submittedName>
        <fullName evidence="9">General secretion pathway protein F</fullName>
    </submittedName>
</protein>
<dbReference type="InterPro" id="IPR003004">
    <property type="entry name" value="GspF/PilC"/>
</dbReference>
<evidence type="ECO:0000313" key="10">
    <source>
        <dbReference type="Proteomes" id="UP000244016"/>
    </source>
</evidence>
<keyword evidence="6 7" id="KW-0472">Membrane</keyword>
<keyword evidence="3" id="KW-1003">Cell membrane</keyword>
<dbReference type="EMBL" id="PEBW01000005">
    <property type="protein sequence ID" value="PTQ51512.1"/>
    <property type="molecule type" value="Genomic_DNA"/>
</dbReference>
<accession>A0A2T5G5P8</accession>
<dbReference type="Gene3D" id="1.20.81.30">
    <property type="entry name" value="Type II secretion system (T2SS), domain F"/>
    <property type="match status" value="2"/>
</dbReference>
<dbReference type="Proteomes" id="UP000244016">
    <property type="component" value="Unassembled WGS sequence"/>
</dbReference>